<feature type="region of interest" description="Disordered" evidence="1">
    <location>
        <begin position="56"/>
        <end position="136"/>
    </location>
</feature>
<keyword evidence="2" id="KW-0812">Transmembrane</keyword>
<feature type="compositionally biased region" description="Basic and acidic residues" evidence="1">
    <location>
        <begin position="123"/>
        <end position="136"/>
    </location>
</feature>
<evidence type="ECO:0000313" key="4">
    <source>
        <dbReference type="Proteomes" id="UP001221898"/>
    </source>
</evidence>
<evidence type="ECO:0000313" key="3">
    <source>
        <dbReference type="EMBL" id="KAJ8411604.1"/>
    </source>
</evidence>
<keyword evidence="2" id="KW-0472">Membrane</keyword>
<sequence>MDLLMDPAVARFLSVLVLVLASLSVWFLFLCCSGRDRDPSSGWDRRRIETKRPLKTKLQCQKTKKSKVRNSIVLPDGTKEVRAPPTGQKSSCTLKKRTKPLEKISAKVTSPLGQKEVADSQQDADREHNSSAEVHT</sequence>
<dbReference type="Proteomes" id="UP001221898">
    <property type="component" value="Unassembled WGS sequence"/>
</dbReference>
<keyword evidence="4" id="KW-1185">Reference proteome</keyword>
<name>A0AAD7SZG6_9TELE</name>
<accession>A0AAD7SZG6</accession>
<evidence type="ECO:0000256" key="2">
    <source>
        <dbReference type="SAM" id="Phobius"/>
    </source>
</evidence>
<evidence type="ECO:0000256" key="1">
    <source>
        <dbReference type="SAM" id="MobiDB-lite"/>
    </source>
</evidence>
<dbReference type="AlphaFoldDB" id="A0AAD7SZG6"/>
<feature type="transmembrane region" description="Helical" evidence="2">
    <location>
        <begin position="12"/>
        <end position="32"/>
    </location>
</feature>
<protein>
    <submittedName>
        <fullName evidence="3">Uncharacterized protein</fullName>
    </submittedName>
</protein>
<dbReference type="EMBL" id="JAINUG010000022">
    <property type="protein sequence ID" value="KAJ8411604.1"/>
    <property type="molecule type" value="Genomic_DNA"/>
</dbReference>
<comment type="caution">
    <text evidence="3">The sequence shown here is derived from an EMBL/GenBank/DDBJ whole genome shotgun (WGS) entry which is preliminary data.</text>
</comment>
<reference evidence="3" key="1">
    <citation type="journal article" date="2023" name="Science">
        <title>Genome structures resolve the early diversification of teleost fishes.</title>
        <authorList>
            <person name="Parey E."/>
            <person name="Louis A."/>
            <person name="Montfort J."/>
            <person name="Bouchez O."/>
            <person name="Roques C."/>
            <person name="Iampietro C."/>
            <person name="Lluch J."/>
            <person name="Castinel A."/>
            <person name="Donnadieu C."/>
            <person name="Desvignes T."/>
            <person name="Floi Bucao C."/>
            <person name="Jouanno E."/>
            <person name="Wen M."/>
            <person name="Mejri S."/>
            <person name="Dirks R."/>
            <person name="Jansen H."/>
            <person name="Henkel C."/>
            <person name="Chen W.J."/>
            <person name="Zahm M."/>
            <person name="Cabau C."/>
            <person name="Klopp C."/>
            <person name="Thompson A.W."/>
            <person name="Robinson-Rechavi M."/>
            <person name="Braasch I."/>
            <person name="Lecointre G."/>
            <person name="Bobe J."/>
            <person name="Postlethwait J.H."/>
            <person name="Berthelot C."/>
            <person name="Roest Crollius H."/>
            <person name="Guiguen Y."/>
        </authorList>
    </citation>
    <scope>NUCLEOTIDE SEQUENCE</scope>
    <source>
        <strain evidence="3">NC1722</strain>
    </source>
</reference>
<keyword evidence="2" id="KW-1133">Transmembrane helix</keyword>
<proteinExistence type="predicted"/>
<gene>
    <name evidence="3" type="ORF">AAFF_G00164120</name>
</gene>
<organism evidence="3 4">
    <name type="scientific">Aldrovandia affinis</name>
    <dbReference type="NCBI Taxonomy" id="143900"/>
    <lineage>
        <taxon>Eukaryota</taxon>
        <taxon>Metazoa</taxon>
        <taxon>Chordata</taxon>
        <taxon>Craniata</taxon>
        <taxon>Vertebrata</taxon>
        <taxon>Euteleostomi</taxon>
        <taxon>Actinopterygii</taxon>
        <taxon>Neopterygii</taxon>
        <taxon>Teleostei</taxon>
        <taxon>Notacanthiformes</taxon>
        <taxon>Halosauridae</taxon>
        <taxon>Aldrovandia</taxon>
    </lineage>
</organism>